<accession>A0A6A7AQ90</accession>
<evidence type="ECO:0000313" key="2">
    <source>
        <dbReference type="Proteomes" id="UP000799423"/>
    </source>
</evidence>
<proteinExistence type="predicted"/>
<reference evidence="1" key="1">
    <citation type="submission" date="2020-01" db="EMBL/GenBank/DDBJ databases">
        <authorList>
            <consortium name="DOE Joint Genome Institute"/>
            <person name="Haridas S."/>
            <person name="Albert R."/>
            <person name="Binder M."/>
            <person name="Bloem J."/>
            <person name="Labutti K."/>
            <person name="Salamov A."/>
            <person name="Andreopoulos B."/>
            <person name="Baker S.E."/>
            <person name="Barry K."/>
            <person name="Bills G."/>
            <person name="Bluhm B.H."/>
            <person name="Cannon C."/>
            <person name="Castanera R."/>
            <person name="Culley D.E."/>
            <person name="Daum C."/>
            <person name="Ezra D."/>
            <person name="Gonzalez J.B."/>
            <person name="Henrissat B."/>
            <person name="Kuo A."/>
            <person name="Liang C."/>
            <person name="Lipzen A."/>
            <person name="Lutzoni F."/>
            <person name="Magnuson J."/>
            <person name="Mondo S."/>
            <person name="Nolan M."/>
            <person name="Ohm R."/>
            <person name="Pangilinan J."/>
            <person name="Park H.-J."/>
            <person name="Ramirez L."/>
            <person name="Alfaro M."/>
            <person name="Sun H."/>
            <person name="Tritt A."/>
            <person name="Yoshinaga Y."/>
            <person name="Zwiers L.-H."/>
            <person name="Turgeon B.G."/>
            <person name="Goodwin S.B."/>
            <person name="Spatafora J.W."/>
            <person name="Crous P.W."/>
            <person name="Grigoriev I.V."/>
        </authorList>
    </citation>
    <scope>NUCLEOTIDE SEQUENCE</scope>
    <source>
        <strain evidence="1">IPT5</strain>
    </source>
</reference>
<sequence>MSSFACLLSSRQYFKDHLRTLVKDHPGWVNVFPGQSQSQKQGWCRLRDKEDADAVFQKYKRSGILVHVWKTCHSNESRHLMKCNYSLYFSRVSDGKHSAELCGIYIGMVNLFSGQTQVVPTNAYVPAPSAYTYAMYPEVRASAANPTSPVYVQQVPVYSASASGIPINICPGGANRSSWGLHPSSQLRDYEGRSGSAIEHVKPMTSTASDIGAGSSLFSNLVFDFGLFWPDGAFVGLRLEVCLGIGGPPYRMI</sequence>
<dbReference type="AlphaFoldDB" id="A0A6A7AQ90"/>
<organism evidence="1 2">
    <name type="scientific">Plenodomus tracheiphilus IPT5</name>
    <dbReference type="NCBI Taxonomy" id="1408161"/>
    <lineage>
        <taxon>Eukaryota</taxon>
        <taxon>Fungi</taxon>
        <taxon>Dikarya</taxon>
        <taxon>Ascomycota</taxon>
        <taxon>Pezizomycotina</taxon>
        <taxon>Dothideomycetes</taxon>
        <taxon>Pleosporomycetidae</taxon>
        <taxon>Pleosporales</taxon>
        <taxon>Pleosporineae</taxon>
        <taxon>Leptosphaeriaceae</taxon>
        <taxon>Plenodomus</taxon>
    </lineage>
</organism>
<name>A0A6A7AQ90_9PLEO</name>
<dbReference type="Proteomes" id="UP000799423">
    <property type="component" value="Unassembled WGS sequence"/>
</dbReference>
<keyword evidence="2" id="KW-1185">Reference proteome</keyword>
<protein>
    <submittedName>
        <fullName evidence="1">Uncharacterized protein</fullName>
    </submittedName>
</protein>
<dbReference type="OrthoDB" id="1049195at2759"/>
<gene>
    <name evidence="1" type="ORF">T440DRAFT_546822</name>
</gene>
<evidence type="ECO:0000313" key="1">
    <source>
        <dbReference type="EMBL" id="KAF2844904.1"/>
    </source>
</evidence>
<dbReference type="EMBL" id="MU006360">
    <property type="protein sequence ID" value="KAF2844904.1"/>
    <property type="molecule type" value="Genomic_DNA"/>
</dbReference>